<dbReference type="PANTHER" id="PTHR33240">
    <property type="entry name" value="OS08G0508500 PROTEIN"/>
    <property type="match status" value="1"/>
</dbReference>
<organism evidence="2 3">
    <name type="scientific">Carnegiea gigantea</name>
    <dbReference type="NCBI Taxonomy" id="171969"/>
    <lineage>
        <taxon>Eukaryota</taxon>
        <taxon>Viridiplantae</taxon>
        <taxon>Streptophyta</taxon>
        <taxon>Embryophyta</taxon>
        <taxon>Tracheophyta</taxon>
        <taxon>Spermatophyta</taxon>
        <taxon>Magnoliopsida</taxon>
        <taxon>eudicotyledons</taxon>
        <taxon>Gunneridae</taxon>
        <taxon>Pentapetalae</taxon>
        <taxon>Caryophyllales</taxon>
        <taxon>Cactineae</taxon>
        <taxon>Cactaceae</taxon>
        <taxon>Cactoideae</taxon>
        <taxon>Echinocereeae</taxon>
        <taxon>Carnegiea</taxon>
    </lineage>
</organism>
<keyword evidence="3" id="KW-1185">Reference proteome</keyword>
<dbReference type="OrthoDB" id="2919534at2759"/>
<dbReference type="Gene3D" id="2.40.70.10">
    <property type="entry name" value="Acid Proteases"/>
    <property type="match status" value="1"/>
</dbReference>
<evidence type="ECO:0000256" key="1">
    <source>
        <dbReference type="SAM" id="MobiDB-lite"/>
    </source>
</evidence>
<gene>
    <name evidence="2" type="ORF">Cgig2_028567</name>
</gene>
<dbReference type="CDD" id="cd00303">
    <property type="entry name" value="retropepsin_like"/>
    <property type="match status" value="1"/>
</dbReference>
<dbReference type="InterPro" id="IPR021109">
    <property type="entry name" value="Peptidase_aspartic_dom_sf"/>
</dbReference>
<evidence type="ECO:0000313" key="2">
    <source>
        <dbReference type="EMBL" id="KAJ8435859.1"/>
    </source>
</evidence>
<accession>A0A9Q1K308</accession>
<feature type="region of interest" description="Disordered" evidence="1">
    <location>
        <begin position="452"/>
        <end position="494"/>
    </location>
</feature>
<name>A0A9Q1K308_9CARY</name>
<dbReference type="PANTHER" id="PTHR33240:SF17">
    <property type="entry name" value="EUKARYOTIC PEPTIDE CHAIN RELEASE FACTOR GTP-BINDING SUBUNIT-LIKE"/>
    <property type="match status" value="1"/>
</dbReference>
<evidence type="ECO:0000313" key="3">
    <source>
        <dbReference type="Proteomes" id="UP001153076"/>
    </source>
</evidence>
<proteinExistence type="predicted"/>
<protein>
    <submittedName>
        <fullName evidence="2">Uncharacterized protein</fullName>
    </submittedName>
</protein>
<dbReference type="Proteomes" id="UP001153076">
    <property type="component" value="Unassembled WGS sequence"/>
</dbReference>
<reference evidence="2" key="1">
    <citation type="submission" date="2022-04" db="EMBL/GenBank/DDBJ databases">
        <title>Carnegiea gigantea Genome sequencing and assembly v2.</title>
        <authorList>
            <person name="Copetti D."/>
            <person name="Sanderson M.J."/>
            <person name="Burquez A."/>
            <person name="Wojciechowski M.F."/>
        </authorList>
    </citation>
    <scope>NUCLEOTIDE SEQUENCE</scope>
    <source>
        <strain evidence="2">SGP5-SGP5p</strain>
        <tissue evidence="2">Aerial part</tissue>
    </source>
</reference>
<feature type="region of interest" description="Disordered" evidence="1">
    <location>
        <begin position="339"/>
        <end position="368"/>
    </location>
</feature>
<dbReference type="EMBL" id="JAKOGI010000380">
    <property type="protein sequence ID" value="KAJ8435859.1"/>
    <property type="molecule type" value="Genomic_DNA"/>
</dbReference>
<feature type="compositionally biased region" description="Polar residues" evidence="1">
    <location>
        <begin position="478"/>
        <end position="487"/>
    </location>
</feature>
<feature type="compositionally biased region" description="Basic and acidic residues" evidence="1">
    <location>
        <begin position="357"/>
        <end position="367"/>
    </location>
</feature>
<sequence length="494" mass="55477">MRHILNIRPGLRNRSKPQHLEGKLQDGYALLNVVRIANALATLPLKACVEHLMLKRPQPMTSAPKCHNARKYYEFHKQNRDTTAECRELRKALHELIDRFLKRQLRFLRKEREPVRPEPREEECSTKIVATITGDTRKVSLSPPRKLNFKEHNKFSRLNKGAKLQYQQWWGEGPHFTSLHSNLLVVEMKVASAIVRRILIDTRSSMDIITWECLKKHKYPGREIEVNPTGIIHLLLCFGDKTKARNLEVDFLVVDVPTAYNAILGRPTLHKLKAADDGSVGKQQGDKRMARECYLVSIQPLVERSIEHGLAGSPPSNKRLRTAQPSLAEALVIHTLASTEPEHPHPEAIDGFEEVPLEGKRTEENRERRPKALSRLSVRIFVTTLITISLDGRSATRMVKAIVAIGQLVGEDALIRILASLSGLAAVLNISNLCFEEPFSLKLRRRRQAQDFSEEPAAGPPAIVGLSHPCLRGKGPATSPSGPEQNSQPPPGGR</sequence>
<comment type="caution">
    <text evidence="2">The sequence shown here is derived from an EMBL/GenBank/DDBJ whole genome shotgun (WGS) entry which is preliminary data.</text>
</comment>
<dbReference type="AlphaFoldDB" id="A0A9Q1K308"/>